<sequence>MVTKVENSLWPGRRRVWVEFLFGGPFSTAFINEKQSHRDAAIEFKTMTAEKLCHPCGDGTKWSLSDAGRVLRVLYMLSDKEAGPWTLTQVRQFADMKRLTADEVLLGLEVLVEDKIVLLQPSSRTLKWDLK</sequence>
<proteinExistence type="predicted"/>
<name>A0A385EBQ5_9CAUD</name>
<gene>
    <name evidence="1" type="ORF">CcrBL9_gp297</name>
</gene>
<dbReference type="EMBL" id="MH588546">
    <property type="protein sequence ID" value="AXQ69321.1"/>
    <property type="molecule type" value="Genomic_DNA"/>
</dbReference>
<protein>
    <submittedName>
        <fullName evidence="1">Uncharacterized protein</fullName>
    </submittedName>
</protein>
<keyword evidence="2" id="KW-1185">Reference proteome</keyword>
<organism evidence="1 2">
    <name type="scientific">Caulobacter phage CcrBL9</name>
    <dbReference type="NCBI Taxonomy" id="2283270"/>
    <lineage>
        <taxon>Viruses</taxon>
        <taxon>Duplodnaviria</taxon>
        <taxon>Heunggongvirae</taxon>
        <taxon>Uroviricota</taxon>
        <taxon>Caudoviricetes</taxon>
        <taxon>Jeanschmidtviridae</taxon>
        <taxon>Bertelyvirus</taxon>
        <taxon>Bertelyvirus BL9</taxon>
    </lineage>
</organism>
<dbReference type="Proteomes" id="UP000259421">
    <property type="component" value="Segment"/>
</dbReference>
<reference evidence="2" key="1">
    <citation type="submission" date="2018-07" db="EMBL/GenBank/DDBJ databases">
        <title>Giant CbK-like Caulobacter bacteriophages have genetically divergent genomes.</title>
        <authorList>
            <person name="Wilson K.M."/>
            <person name="Ely B."/>
        </authorList>
    </citation>
    <scope>NUCLEOTIDE SEQUENCE [LARGE SCALE GENOMIC DNA]</scope>
</reference>
<evidence type="ECO:0000313" key="1">
    <source>
        <dbReference type="EMBL" id="AXQ69321.1"/>
    </source>
</evidence>
<accession>A0A385EBQ5</accession>
<evidence type="ECO:0000313" key="2">
    <source>
        <dbReference type="Proteomes" id="UP000259421"/>
    </source>
</evidence>
<reference evidence="1 2" key="2">
    <citation type="submission" date="2018-09" db="EMBL/GenBank/DDBJ databases">
        <title>Giant CbK-like Caulobacter bacteriophages have genetically divergent genomes.</title>
        <authorList>
            <person name="Wilson K."/>
            <person name="Ely B."/>
        </authorList>
    </citation>
    <scope>NUCLEOTIDE SEQUENCE [LARGE SCALE GENOMIC DNA]</scope>
</reference>